<feature type="domain" description="F-box" evidence="1">
    <location>
        <begin position="30"/>
        <end position="64"/>
    </location>
</feature>
<proteinExistence type="predicted"/>
<dbReference type="SUPFAM" id="SSF81383">
    <property type="entry name" value="F-box domain"/>
    <property type="match status" value="1"/>
</dbReference>
<name>A0A481ZAR3_9VIRU</name>
<organism evidence="2">
    <name type="scientific">Pithovirus LCPAC403</name>
    <dbReference type="NCBI Taxonomy" id="2506596"/>
    <lineage>
        <taxon>Viruses</taxon>
        <taxon>Pithoviruses</taxon>
    </lineage>
</organism>
<gene>
    <name evidence="2" type="ORF">LCPAC403_01470</name>
</gene>
<dbReference type="InterPro" id="IPR001810">
    <property type="entry name" value="F-box_dom"/>
</dbReference>
<evidence type="ECO:0000259" key="1">
    <source>
        <dbReference type="Pfam" id="PF00646"/>
    </source>
</evidence>
<evidence type="ECO:0000313" key="2">
    <source>
        <dbReference type="EMBL" id="QBK93013.1"/>
    </source>
</evidence>
<accession>A0A481ZAR3</accession>
<sequence length="247" mass="29072">MSGKKVSTMEDILRQRRVNIADFGLFDDTAIREILILINPAEISRLCVTSQRFNRICTDVSFWKMKVKRDYGIEKKYGFTWKETCINLFKVNMINLNKEWINGSTYAEIVKDALEQKDSVKYLERLQYKHHPEHLPWTPVYNGKIFILNGEMQDQIVNQLQRDLTDEEIETLKNTFTLESAVIYRAFFEIKESCVLPLSRQAYLDDTIQFDGDLAQILQPFIDVYPYIMLFSSLPNHELNNILDYGF</sequence>
<dbReference type="Pfam" id="PF00646">
    <property type="entry name" value="F-box"/>
    <property type="match status" value="1"/>
</dbReference>
<dbReference type="InterPro" id="IPR036047">
    <property type="entry name" value="F-box-like_dom_sf"/>
</dbReference>
<reference evidence="2" key="1">
    <citation type="journal article" date="2019" name="MBio">
        <title>Virus Genomes from Deep Sea Sediments Expand the Ocean Megavirome and Support Independent Origins of Viral Gigantism.</title>
        <authorList>
            <person name="Backstrom D."/>
            <person name="Yutin N."/>
            <person name="Jorgensen S.L."/>
            <person name="Dharamshi J."/>
            <person name="Homa F."/>
            <person name="Zaremba-Niedwiedzka K."/>
            <person name="Spang A."/>
            <person name="Wolf Y.I."/>
            <person name="Koonin E.V."/>
            <person name="Ettema T.J."/>
        </authorList>
    </citation>
    <scope>NUCLEOTIDE SEQUENCE</scope>
</reference>
<protein>
    <recommendedName>
        <fullName evidence="1">F-box domain-containing protein</fullName>
    </recommendedName>
</protein>
<dbReference type="EMBL" id="MK500589">
    <property type="protein sequence ID" value="QBK93013.1"/>
    <property type="molecule type" value="Genomic_DNA"/>
</dbReference>